<evidence type="ECO:0000256" key="11">
    <source>
        <dbReference type="ARBA" id="ARBA00023004"/>
    </source>
</evidence>
<dbReference type="GO" id="GO:0051539">
    <property type="term" value="F:4 iron, 4 sulfur cluster binding"/>
    <property type="evidence" value="ECO:0007669"/>
    <property type="project" value="UniProtKB-KW"/>
</dbReference>
<dbReference type="PROSITE" id="PS50109">
    <property type="entry name" value="HIS_KIN"/>
    <property type="match status" value="1"/>
</dbReference>
<evidence type="ECO:0000256" key="4">
    <source>
        <dbReference type="ARBA" id="ARBA00022490"/>
    </source>
</evidence>
<reference evidence="20 21" key="1">
    <citation type="submission" date="2018-05" db="EMBL/GenBank/DDBJ databases">
        <title>Genomic Encyclopedia of Type Strains, Phase IV (KMG-IV): sequencing the most valuable type-strain genomes for metagenomic binning, comparative biology and taxonomic classification.</title>
        <authorList>
            <person name="Goeker M."/>
        </authorList>
    </citation>
    <scope>NUCLEOTIDE SEQUENCE [LARGE SCALE GENOMIC DNA]</scope>
    <source>
        <strain evidence="20 21">DSM 28556</strain>
    </source>
</reference>
<dbReference type="Pfam" id="PF02518">
    <property type="entry name" value="HATPase_c"/>
    <property type="match status" value="1"/>
</dbReference>
<name>A0A2V3VY50_9BACI</name>
<dbReference type="PANTHER" id="PTHR24421">
    <property type="entry name" value="NITRATE/NITRITE SENSOR PROTEIN NARX-RELATED"/>
    <property type="match status" value="1"/>
</dbReference>
<keyword evidence="9 15" id="KW-0418">Kinase</keyword>
<comment type="function">
    <text evidence="14">Member of the two-component regulatory system NreB/NreC involved in the control of dissimilatory nitrate/nitrite reduction in response to oxygen. NreB functions as a direct oxygen sensor histidine kinase which is autophosphorylated, in the absence of oxygen, probably at the conserved histidine residue, and transfers its phosphate group probably to a conserved aspartate residue of NreC. NreB/NreC activates the expression of the nitrate (narGHJI) and nitrite (nir) reductase operons, as well as the putative nitrate transporter gene narT.</text>
</comment>
<feature type="modified residue" description="Phosphohistidine; by autocatalysis" evidence="17">
    <location>
        <position position="161"/>
    </location>
</feature>
<dbReference type="SMART" id="SM00387">
    <property type="entry name" value="HATPase_c"/>
    <property type="match status" value="1"/>
</dbReference>
<keyword evidence="18" id="KW-0175">Coiled coil</keyword>
<dbReference type="PRINTS" id="PR00344">
    <property type="entry name" value="BCTRLSENSOR"/>
</dbReference>
<feature type="domain" description="Histidine kinase" evidence="19">
    <location>
        <begin position="163"/>
        <end position="350"/>
    </location>
</feature>
<dbReference type="OrthoDB" id="9760839at2"/>
<dbReference type="Proteomes" id="UP000247978">
    <property type="component" value="Unassembled WGS sequence"/>
</dbReference>
<dbReference type="SUPFAM" id="SSF55874">
    <property type="entry name" value="ATPase domain of HSP90 chaperone/DNA topoisomerase II/histidine kinase"/>
    <property type="match status" value="1"/>
</dbReference>
<evidence type="ECO:0000256" key="15">
    <source>
        <dbReference type="PIRNR" id="PIRNR037432"/>
    </source>
</evidence>
<dbReference type="GO" id="GO:0005524">
    <property type="term" value="F:ATP binding"/>
    <property type="evidence" value="ECO:0007669"/>
    <property type="project" value="UniProtKB-KW"/>
</dbReference>
<dbReference type="InterPro" id="IPR005467">
    <property type="entry name" value="His_kinase_dom"/>
</dbReference>
<dbReference type="PIRSF" id="PIRSF037432">
    <property type="entry name" value="STHK_NreB"/>
    <property type="match status" value="1"/>
</dbReference>
<evidence type="ECO:0000256" key="14">
    <source>
        <dbReference type="ARBA" id="ARBA00024827"/>
    </source>
</evidence>
<dbReference type="GO" id="GO:0016020">
    <property type="term" value="C:membrane"/>
    <property type="evidence" value="ECO:0007669"/>
    <property type="project" value="InterPro"/>
</dbReference>
<dbReference type="GO" id="GO:0005737">
    <property type="term" value="C:cytoplasm"/>
    <property type="evidence" value="ECO:0007669"/>
    <property type="project" value="UniProtKB-SubCell"/>
</dbReference>
<dbReference type="CDD" id="cd16917">
    <property type="entry name" value="HATPase_UhpB-NarQ-NarX-like"/>
    <property type="match status" value="1"/>
</dbReference>
<dbReference type="GO" id="GO:0000155">
    <property type="term" value="F:phosphorelay sensor kinase activity"/>
    <property type="evidence" value="ECO:0007669"/>
    <property type="project" value="InterPro"/>
</dbReference>
<comment type="caution">
    <text evidence="20">The sequence shown here is derived from an EMBL/GenBank/DDBJ whole genome shotgun (WGS) entry which is preliminary data.</text>
</comment>
<keyword evidence="21" id="KW-1185">Reference proteome</keyword>
<dbReference type="InterPro" id="IPR003594">
    <property type="entry name" value="HATPase_dom"/>
</dbReference>
<proteinExistence type="predicted"/>
<feature type="binding site" evidence="16">
    <location>
        <position position="79"/>
    </location>
    <ligand>
        <name>[4Fe-4S] cluster</name>
        <dbReference type="ChEBI" id="CHEBI:49883"/>
    </ligand>
</feature>
<dbReference type="Pfam" id="PF07730">
    <property type="entry name" value="HisKA_3"/>
    <property type="match status" value="1"/>
</dbReference>
<dbReference type="EC" id="2.7.13.3" evidence="15"/>
<dbReference type="EMBL" id="QJJQ01000010">
    <property type="protein sequence ID" value="PXW85638.1"/>
    <property type="molecule type" value="Genomic_DNA"/>
</dbReference>
<keyword evidence="13 16" id="KW-0411">Iron-sulfur</keyword>
<evidence type="ECO:0000256" key="18">
    <source>
        <dbReference type="SAM" id="Coils"/>
    </source>
</evidence>
<gene>
    <name evidence="20" type="ORF">DFR56_110139</name>
</gene>
<dbReference type="InterPro" id="IPR004358">
    <property type="entry name" value="Sig_transdc_His_kin-like_C"/>
</dbReference>
<keyword evidence="6 15" id="KW-0808">Transferase</keyword>
<comment type="PTM">
    <text evidence="17">Autophosphorylated.</text>
</comment>
<keyword evidence="11 16" id="KW-0408">Iron</keyword>
<accession>A0A2V3VY50</accession>
<keyword evidence="5 17" id="KW-0597">Phosphoprotein</keyword>
<dbReference type="GO" id="GO:0005506">
    <property type="term" value="F:iron ion binding"/>
    <property type="evidence" value="ECO:0007669"/>
    <property type="project" value="InterPro"/>
</dbReference>
<evidence type="ECO:0000256" key="7">
    <source>
        <dbReference type="ARBA" id="ARBA00022723"/>
    </source>
</evidence>
<comment type="cofactor">
    <cofactor evidence="16">
        <name>[4Fe-4S] cluster</name>
        <dbReference type="ChEBI" id="CHEBI:49883"/>
    </cofactor>
    <text evidence="16">Binds 1 [4Fe-4S] cluster.</text>
</comment>
<keyword evidence="4" id="KW-0963">Cytoplasm</keyword>
<evidence type="ECO:0000313" key="21">
    <source>
        <dbReference type="Proteomes" id="UP000247978"/>
    </source>
</evidence>
<evidence type="ECO:0000256" key="6">
    <source>
        <dbReference type="ARBA" id="ARBA00022679"/>
    </source>
</evidence>
<feature type="binding site" evidence="16">
    <location>
        <position position="76"/>
    </location>
    <ligand>
        <name>[4Fe-4S] cluster</name>
        <dbReference type="ChEBI" id="CHEBI:49883"/>
    </ligand>
</feature>
<dbReference type="RefSeq" id="WP_110396095.1">
    <property type="nucleotide sequence ID" value="NZ_JADIJL010000018.1"/>
</dbReference>
<feature type="coiled-coil region" evidence="18">
    <location>
        <begin position="146"/>
        <end position="211"/>
    </location>
</feature>
<keyword evidence="12 15" id="KW-0902">Two-component regulatory system</keyword>
<keyword evidence="3 16" id="KW-0004">4Fe-4S</keyword>
<comment type="catalytic activity">
    <reaction evidence="1 15">
        <text>ATP + protein L-histidine = ADP + protein N-phospho-L-histidine.</text>
        <dbReference type="EC" id="2.7.13.3"/>
    </reaction>
</comment>
<dbReference type="GO" id="GO:0046983">
    <property type="term" value="F:protein dimerization activity"/>
    <property type="evidence" value="ECO:0007669"/>
    <property type="project" value="InterPro"/>
</dbReference>
<evidence type="ECO:0000256" key="17">
    <source>
        <dbReference type="PIRSR" id="PIRSR037432-51"/>
    </source>
</evidence>
<evidence type="ECO:0000256" key="2">
    <source>
        <dbReference type="ARBA" id="ARBA00004496"/>
    </source>
</evidence>
<evidence type="ECO:0000256" key="16">
    <source>
        <dbReference type="PIRSR" id="PIRSR037432-50"/>
    </source>
</evidence>
<keyword evidence="10 15" id="KW-0067">ATP-binding</keyword>
<evidence type="ECO:0000256" key="3">
    <source>
        <dbReference type="ARBA" id="ARBA00022485"/>
    </source>
</evidence>
<dbReference type="InterPro" id="IPR050482">
    <property type="entry name" value="Sensor_HK_TwoCompSys"/>
</dbReference>
<dbReference type="Gene3D" id="1.20.5.1930">
    <property type="match status" value="1"/>
</dbReference>
<protein>
    <recommendedName>
        <fullName evidence="15">Sensor histidine kinase</fullName>
        <ecNumber evidence="15">2.7.13.3</ecNumber>
    </recommendedName>
</protein>
<sequence>MIQISQEKLPFILKNFFENANEKIFILNKIGKVIAMNRAAKHILTDEMFAQMVAGKSNAICMACRGYTTIDELRTCTSCYVANSNKDLASFQVYLETVGKGVIPYSASIQTVDEENEIRVLMLRDLSEHIKTQETLHQKLLMNRVMKAQEDERKRISRELHDSVAQEMLSLLVDIRVVKYMTKNEEVVNKIRETEGTLMRLLEDIQHLSVELRPATLDDLGLESAFRAHFKSIDINYGIVVHFQSNIDTNRYEGEIETAVYRICQEAVLNAIKYANVDEVTVKLLEENNQLCLHIIDDGCGFELENASPQGTGLGLYGMKERAELINGVLSIHSAIDKGTYIRLVTPIEEGGASIENHHC</sequence>
<feature type="binding site" evidence="16">
    <location>
        <position position="64"/>
    </location>
    <ligand>
        <name>[4Fe-4S] cluster</name>
        <dbReference type="ChEBI" id="CHEBI:49883"/>
    </ligand>
</feature>
<dbReference type="InterPro" id="IPR017203">
    <property type="entry name" value="Sig_transdc_His_kinase_NreB"/>
</dbReference>
<evidence type="ECO:0000313" key="20">
    <source>
        <dbReference type="EMBL" id="PXW85638.1"/>
    </source>
</evidence>
<comment type="subcellular location">
    <subcellularLocation>
        <location evidence="2">Cytoplasm</location>
    </subcellularLocation>
</comment>
<dbReference type="PANTHER" id="PTHR24421:SF10">
    <property type="entry name" value="NITRATE_NITRITE SENSOR PROTEIN NARQ"/>
    <property type="match status" value="1"/>
</dbReference>
<dbReference type="Gene3D" id="3.30.565.10">
    <property type="entry name" value="Histidine kinase-like ATPase, C-terminal domain"/>
    <property type="match status" value="1"/>
</dbReference>
<keyword evidence="8 15" id="KW-0547">Nucleotide-binding</keyword>
<keyword evidence="7 16" id="KW-0479">Metal-binding</keyword>
<evidence type="ECO:0000256" key="13">
    <source>
        <dbReference type="ARBA" id="ARBA00023014"/>
    </source>
</evidence>
<evidence type="ECO:0000256" key="12">
    <source>
        <dbReference type="ARBA" id="ARBA00023012"/>
    </source>
</evidence>
<feature type="binding site" evidence="16">
    <location>
        <position position="61"/>
    </location>
    <ligand>
        <name>[4Fe-4S] cluster</name>
        <dbReference type="ChEBI" id="CHEBI:49883"/>
    </ligand>
</feature>
<dbReference type="InterPro" id="IPR011712">
    <property type="entry name" value="Sig_transdc_His_kin_sub3_dim/P"/>
</dbReference>
<dbReference type="InterPro" id="IPR036890">
    <property type="entry name" value="HATPase_C_sf"/>
</dbReference>
<evidence type="ECO:0000256" key="10">
    <source>
        <dbReference type="ARBA" id="ARBA00022840"/>
    </source>
</evidence>
<evidence type="ECO:0000256" key="9">
    <source>
        <dbReference type="ARBA" id="ARBA00022777"/>
    </source>
</evidence>
<evidence type="ECO:0000256" key="8">
    <source>
        <dbReference type="ARBA" id="ARBA00022741"/>
    </source>
</evidence>
<evidence type="ECO:0000259" key="19">
    <source>
        <dbReference type="PROSITE" id="PS50109"/>
    </source>
</evidence>
<dbReference type="AlphaFoldDB" id="A0A2V3VY50"/>
<organism evidence="20 21">
    <name type="scientific">Pseudogracilibacillus auburnensis</name>
    <dbReference type="NCBI Taxonomy" id="1494959"/>
    <lineage>
        <taxon>Bacteria</taxon>
        <taxon>Bacillati</taxon>
        <taxon>Bacillota</taxon>
        <taxon>Bacilli</taxon>
        <taxon>Bacillales</taxon>
        <taxon>Bacillaceae</taxon>
        <taxon>Pseudogracilibacillus</taxon>
    </lineage>
</organism>
<evidence type="ECO:0000256" key="5">
    <source>
        <dbReference type="ARBA" id="ARBA00022553"/>
    </source>
</evidence>
<evidence type="ECO:0000256" key="1">
    <source>
        <dbReference type="ARBA" id="ARBA00000085"/>
    </source>
</evidence>